<comment type="caution">
    <text evidence="1">The sequence shown here is derived from an EMBL/GenBank/DDBJ whole genome shotgun (WGS) entry which is preliminary data.</text>
</comment>
<keyword evidence="2" id="KW-1185">Reference proteome</keyword>
<evidence type="ECO:0000313" key="1">
    <source>
        <dbReference type="EMBL" id="KAG5633489.1"/>
    </source>
</evidence>
<gene>
    <name evidence="1" type="ORF">H0H81_007354</name>
</gene>
<dbReference type="Gene3D" id="2.40.70.10">
    <property type="entry name" value="Acid Proteases"/>
    <property type="match status" value="1"/>
</dbReference>
<name>A0A9P7FL16_9AGAR</name>
<dbReference type="EMBL" id="JABCKI010007670">
    <property type="protein sequence ID" value="KAG5633489.1"/>
    <property type="molecule type" value="Genomic_DNA"/>
</dbReference>
<dbReference type="Proteomes" id="UP000717328">
    <property type="component" value="Unassembled WGS sequence"/>
</dbReference>
<dbReference type="InterPro" id="IPR021109">
    <property type="entry name" value="Peptidase_aspartic_dom_sf"/>
</dbReference>
<dbReference type="OrthoDB" id="5596707at2759"/>
<reference evidence="1" key="2">
    <citation type="submission" date="2021-10" db="EMBL/GenBank/DDBJ databases">
        <title>Phylogenomics reveals ancestral predisposition of the termite-cultivated fungus Termitomyces towards a domesticated lifestyle.</title>
        <authorList>
            <person name="Auxier B."/>
            <person name="Grum-Grzhimaylo A."/>
            <person name="Cardenas M.E."/>
            <person name="Lodge J.D."/>
            <person name="Laessoe T."/>
            <person name="Pedersen O."/>
            <person name="Smith M.E."/>
            <person name="Kuyper T.W."/>
            <person name="Franco-Molano E.A."/>
            <person name="Baroni T.J."/>
            <person name="Aanen D.K."/>
        </authorList>
    </citation>
    <scope>NUCLEOTIDE SEQUENCE</scope>
    <source>
        <strain evidence="1">D49</strain>
    </source>
</reference>
<dbReference type="Pfam" id="PF13650">
    <property type="entry name" value="Asp_protease_2"/>
    <property type="match status" value="1"/>
</dbReference>
<evidence type="ECO:0000313" key="2">
    <source>
        <dbReference type="Proteomes" id="UP000717328"/>
    </source>
</evidence>
<dbReference type="CDD" id="cd00303">
    <property type="entry name" value="retropepsin_like"/>
    <property type="match status" value="1"/>
</dbReference>
<proteinExistence type="predicted"/>
<dbReference type="AlphaFoldDB" id="A0A9P7FL16"/>
<dbReference type="SUPFAM" id="SSF50630">
    <property type="entry name" value="Acid proteases"/>
    <property type="match status" value="1"/>
</dbReference>
<organism evidence="1 2">
    <name type="scientific">Sphagnurus paluster</name>
    <dbReference type="NCBI Taxonomy" id="117069"/>
    <lineage>
        <taxon>Eukaryota</taxon>
        <taxon>Fungi</taxon>
        <taxon>Dikarya</taxon>
        <taxon>Basidiomycota</taxon>
        <taxon>Agaricomycotina</taxon>
        <taxon>Agaricomycetes</taxon>
        <taxon>Agaricomycetidae</taxon>
        <taxon>Agaricales</taxon>
        <taxon>Tricholomatineae</taxon>
        <taxon>Lyophyllaceae</taxon>
        <taxon>Sphagnurus</taxon>
    </lineage>
</organism>
<reference evidence="1" key="1">
    <citation type="submission" date="2021-02" db="EMBL/GenBank/DDBJ databases">
        <authorList>
            <person name="Nieuwenhuis M."/>
            <person name="Van De Peppel L.J.J."/>
        </authorList>
    </citation>
    <scope>NUCLEOTIDE SEQUENCE</scope>
    <source>
        <strain evidence="1">D49</strain>
    </source>
</reference>
<protein>
    <submittedName>
        <fullName evidence="1">Uncharacterized protein</fullName>
    </submittedName>
</protein>
<sequence length="185" mass="20428">MSVEELCSIAPEIRGKFREAVTQKRVATTMIEVEPETVDEIHSPAYIEELEAVECIVDSGSQIVAMSEEVCHELKIKYDPSVILNMQSANGCLDPSLGLARNVPCTISNLTLYLQIHVIRNPAYDILLGRPFDVLTSSNVKTYPNGNTVVTITDPNSGDVLAIPTFARGKHRRPTEAANFRMKRA</sequence>
<accession>A0A9P7FL16</accession>